<evidence type="ECO:0000256" key="7">
    <source>
        <dbReference type="ARBA" id="ARBA00023163"/>
    </source>
</evidence>
<dbReference type="Proteomes" id="UP000663828">
    <property type="component" value="Unassembled WGS sequence"/>
</dbReference>
<feature type="repeat" description="ANK" evidence="9">
    <location>
        <begin position="77"/>
        <end position="109"/>
    </location>
</feature>
<dbReference type="Gene3D" id="1.10.150.20">
    <property type="entry name" value="5' to 3' exonuclease, C-terminal subdomain"/>
    <property type="match status" value="1"/>
</dbReference>
<dbReference type="FunFam" id="1.10.287.280:FF:000001">
    <property type="entry name" value="DNA-directed RNA polymerase"/>
    <property type="match status" value="1"/>
</dbReference>
<keyword evidence="9" id="KW-0040">ANK repeat</keyword>
<feature type="region of interest" description="Disordered" evidence="11">
    <location>
        <begin position="537"/>
        <end position="614"/>
    </location>
</feature>
<evidence type="ECO:0000259" key="12">
    <source>
        <dbReference type="SMART" id="SM01311"/>
    </source>
</evidence>
<dbReference type="GO" id="GO:0006390">
    <property type="term" value="P:mitochondrial transcription"/>
    <property type="evidence" value="ECO:0007669"/>
    <property type="project" value="TreeGrafter"/>
</dbReference>
<evidence type="ECO:0000256" key="11">
    <source>
        <dbReference type="SAM" id="MobiDB-lite"/>
    </source>
</evidence>
<dbReference type="InterPro" id="IPR046950">
    <property type="entry name" value="DNA-dir_Rpol_C_phage-type"/>
</dbReference>
<feature type="repeat" description="ANK" evidence="9">
    <location>
        <begin position="282"/>
        <end position="314"/>
    </location>
</feature>
<evidence type="ECO:0000313" key="14">
    <source>
        <dbReference type="Proteomes" id="UP000663828"/>
    </source>
</evidence>
<evidence type="ECO:0000313" key="13">
    <source>
        <dbReference type="EMBL" id="CAF1188462.1"/>
    </source>
</evidence>
<feature type="compositionally biased region" description="Low complexity" evidence="11">
    <location>
        <begin position="538"/>
        <end position="553"/>
    </location>
</feature>
<keyword evidence="7" id="KW-0804">Transcription</keyword>
<dbReference type="Gene3D" id="1.25.40.20">
    <property type="entry name" value="Ankyrin repeat-containing domain"/>
    <property type="match status" value="2"/>
</dbReference>
<organism evidence="13 14">
    <name type="scientific">Adineta ricciae</name>
    <name type="common">Rotifer</name>
    <dbReference type="NCBI Taxonomy" id="249248"/>
    <lineage>
        <taxon>Eukaryota</taxon>
        <taxon>Metazoa</taxon>
        <taxon>Spiralia</taxon>
        <taxon>Gnathifera</taxon>
        <taxon>Rotifera</taxon>
        <taxon>Eurotatoria</taxon>
        <taxon>Bdelloidea</taxon>
        <taxon>Adinetida</taxon>
        <taxon>Adinetidae</taxon>
        <taxon>Adineta</taxon>
    </lineage>
</organism>
<evidence type="ECO:0000256" key="10">
    <source>
        <dbReference type="PROSITE-ProRule" id="PRU00708"/>
    </source>
</evidence>
<keyword evidence="6" id="KW-0809">Transit peptide</keyword>
<feature type="repeat" description="ANK" evidence="9">
    <location>
        <begin position="8"/>
        <end position="40"/>
    </location>
</feature>
<reference evidence="13" key="1">
    <citation type="submission" date="2021-02" db="EMBL/GenBank/DDBJ databases">
        <authorList>
            <person name="Nowell W R."/>
        </authorList>
    </citation>
    <scope>NUCLEOTIDE SEQUENCE</scope>
</reference>
<feature type="repeat" description="PPR" evidence="10">
    <location>
        <begin position="753"/>
        <end position="787"/>
    </location>
</feature>
<evidence type="ECO:0000256" key="6">
    <source>
        <dbReference type="ARBA" id="ARBA00022946"/>
    </source>
</evidence>
<dbReference type="PROSITE" id="PS50088">
    <property type="entry name" value="ANK_REPEAT"/>
    <property type="match status" value="6"/>
</dbReference>
<dbReference type="PANTHER" id="PTHR10102:SF0">
    <property type="entry name" value="DNA-DIRECTED RNA POLYMERASE, MITOCHONDRIAL"/>
    <property type="match status" value="1"/>
</dbReference>
<dbReference type="InterPro" id="IPR037159">
    <property type="entry name" value="RNA_POL_N_sf"/>
</dbReference>
<dbReference type="InterPro" id="IPR029262">
    <property type="entry name" value="RPOL_N"/>
</dbReference>
<dbReference type="EC" id="2.7.7.6" evidence="2"/>
<dbReference type="GO" id="GO:0034245">
    <property type="term" value="C:mitochondrial DNA-directed RNA polymerase complex"/>
    <property type="evidence" value="ECO:0007669"/>
    <property type="project" value="TreeGrafter"/>
</dbReference>
<feature type="compositionally biased region" description="Basic and acidic residues" evidence="11">
    <location>
        <begin position="360"/>
        <end position="370"/>
    </location>
</feature>
<dbReference type="InterPro" id="IPR043502">
    <property type="entry name" value="DNA/RNA_pol_sf"/>
</dbReference>
<dbReference type="Gene3D" id="1.10.287.280">
    <property type="match status" value="1"/>
</dbReference>
<gene>
    <name evidence="13" type="ORF">XAT740_LOCUS22976</name>
</gene>
<accession>A0A814VHZ2</accession>
<dbReference type="InterPro" id="IPR036770">
    <property type="entry name" value="Ankyrin_rpt-contain_sf"/>
</dbReference>
<comment type="caution">
    <text evidence="13">The sequence shown here is derived from an EMBL/GenBank/DDBJ whole genome shotgun (WGS) entry which is preliminary data.</text>
</comment>
<comment type="catalytic activity">
    <reaction evidence="8">
        <text>RNA(n) + a ribonucleoside 5'-triphosphate = RNA(n+1) + diphosphate</text>
        <dbReference type="Rhea" id="RHEA:21248"/>
        <dbReference type="Rhea" id="RHEA-COMP:14527"/>
        <dbReference type="Rhea" id="RHEA-COMP:17342"/>
        <dbReference type="ChEBI" id="CHEBI:33019"/>
        <dbReference type="ChEBI" id="CHEBI:61557"/>
        <dbReference type="ChEBI" id="CHEBI:140395"/>
        <dbReference type="EC" id="2.7.7.6"/>
    </reaction>
</comment>
<dbReference type="PROSITE" id="PS51375">
    <property type="entry name" value="PPR"/>
    <property type="match status" value="1"/>
</dbReference>
<sequence>MTQGKNQQTTKTIHDAVRANNVKEVELFVSRGASVNEVDAHCEDKFTPLHWAAYSGSLECMHWLLWQSADMDAQTPKGWTPIHIASIRGHEPCVQALINNNVNINTRDRRNQTSLHMACAHGNSFVLHSLLRGGADVNHRDINGWPPAYTAAYHGRLGCLQMLVKWGAKLDEVDNEGNAAAHLSAMEGHLPCLKFIVSVTRDITSILGARNDQGDTPKSMAEQFFKEDCCRYLDALEWEQDHPEQAENLAFPAHVAAFNGDLEHVKLLVEQGVVNINERDERGATLAHKAAGQGHLEILRWLMEMGALMDTTTQSGETPKDVARRFGQLACLKLLGGGLAENLASNVNHDKKDSSKRRFSPKEEERGRAKQKFEELHKQFEIAKKNYRQLGGEFEEDHQRDTAEQDLQKKIEELDAQLAYERVKREKRESELDECRREIARLINELRAMEANKHHARNRPSSECRQHRTKKPSSIHTKQSRRVEKETGLVFMLSYRAVSAETLPIPHDIDEDHHHHHRYIIAAPHYELLEVLDHRSSQLRSSRQPRSPSSSVDRSVRLRPNVYRKKQNNANTQSSVPNDEQPIELARPKPSKHKEKKKKKTAVSQSLPTPPDRVVDISEKLRLVSSPIDNTILSTSLPDETAAAEEELEDSQFNETLLPPSVEELTFNDNDKTLNDLLNSLHSTKIRRMHKYTDQQLVFMHKHKEFNRMLQSYVDVSIHNGKLNKVRRFLDECLADQERRQTMKRLSWRYVSNIHIYNLFFLAYAEKGNLPALQSLFEKMRKYQVKPTLESYATVLICLGGMDLFDSSIARRTILDLERQGFHVVDIFSLDCLNHEHMQKILKVLKTFRPDFDIPVRSSGINNRLLNDIYLQQPPPVDKESAALVDPWWKDVDFTKKLDGQINMEINQKAKIQSVNIEKPVDKKLLTRRNEFLASIEHQLTVGFFTELEVLKRSVQKDFELNIIPFLEIFETREYVDLMIKELNRHFYSSDFYSSSHNSLCIALGKRLYLKYLCAVRQKNGFIDKLRLSYEKYIKYVVTDERFHVHERKKWNEIVKENFAYMDRTDRPWAYTQTLQIGEFLYDVMLKHMKLNVPLLTTQRQTENKKNANAVLHVVHRTPGNFNEKQIKVHPSVMNFFSKIPQTELEFDCTELPCFVPPLPWLSCTTGGYLLNQTDFVRLPTSAGEQEGRLRSLPIEKIGGLLDSVNVLNSCPWKINTDVLDLLIDVFQRGGSRQLSVPVSVDNAQLPKSLPLEKGLSIGERKRREAILSQNNKLKSEIFSLWCHELYRLSIANHFRNEVFWFPHNLDFRGRVYPVPPHFNHLGSDVARSIILFAEGKPLGPEGLRRLKIHAVNLTDLKKKASIDERAQYADEIIDDILDSADRPLTGRQWWAKSEEPWQTLACCIEIARAIRSPDHTKYISHFPVHQDGSCNVLQHYAAMGLDDAGAASVNLKPSPLPQDVYSVVVDQVEKERQQDAENGVQIAKVLEGFVKRKVIKQTIMTTNYGVTLYGARQQISRQLRDIDDFPKESVAEASSYLAQKTFYSLRELFRETRKIQDWFNDCAGLISRIRGSAVEWSTPLNLPVVQPYYREMRIRQKGKDIYDNFSSFARPNHIKQKNAFPPNYVHSLDSTHMMMTALQCARNGITFVSVHDSFWTHACDVDRLSQYCREQFVALHREPLLEILSRDFLSKYEFKSSEYTHGDESQKQTMKLLNDTLRRVPQRGTFELDSVLDSTYFFS</sequence>
<dbReference type="PROSITE" id="PS50297">
    <property type="entry name" value="ANK_REP_REGION"/>
    <property type="match status" value="4"/>
</dbReference>
<keyword evidence="5" id="KW-0548">Nucleotidyltransferase</keyword>
<feature type="repeat" description="ANK" evidence="9">
    <location>
        <begin position="110"/>
        <end position="142"/>
    </location>
</feature>
<evidence type="ECO:0000256" key="8">
    <source>
        <dbReference type="ARBA" id="ARBA00048552"/>
    </source>
</evidence>
<dbReference type="InterPro" id="IPR002092">
    <property type="entry name" value="DNA-dir_Rpol_phage-type"/>
</dbReference>
<dbReference type="EMBL" id="CAJNOR010001716">
    <property type="protein sequence ID" value="CAF1188462.1"/>
    <property type="molecule type" value="Genomic_DNA"/>
</dbReference>
<feature type="region of interest" description="Disordered" evidence="11">
    <location>
        <begin position="346"/>
        <end position="370"/>
    </location>
</feature>
<feature type="repeat" description="ANK" evidence="9">
    <location>
        <begin position="44"/>
        <end position="76"/>
    </location>
</feature>
<dbReference type="GO" id="GO:0001018">
    <property type="term" value="F:mitochondrial promoter sequence-specific DNA binding"/>
    <property type="evidence" value="ECO:0007669"/>
    <property type="project" value="TreeGrafter"/>
</dbReference>
<evidence type="ECO:0000256" key="1">
    <source>
        <dbReference type="ARBA" id="ARBA00009493"/>
    </source>
</evidence>
<dbReference type="SUPFAM" id="SSF56672">
    <property type="entry name" value="DNA/RNA polymerases"/>
    <property type="match status" value="1"/>
</dbReference>
<feature type="repeat" description="ANK" evidence="9">
    <location>
        <begin position="143"/>
        <end position="175"/>
    </location>
</feature>
<dbReference type="Pfam" id="PF14700">
    <property type="entry name" value="RPOL_N"/>
    <property type="match status" value="1"/>
</dbReference>
<dbReference type="Gene3D" id="1.10.1320.10">
    <property type="entry name" value="DNA-directed RNA polymerase, N-terminal domain"/>
    <property type="match status" value="1"/>
</dbReference>
<dbReference type="InterPro" id="IPR011990">
    <property type="entry name" value="TPR-like_helical_dom_sf"/>
</dbReference>
<name>A0A814VHZ2_ADIRI</name>
<dbReference type="GO" id="GO:0003899">
    <property type="term" value="F:DNA-directed RNA polymerase activity"/>
    <property type="evidence" value="ECO:0007669"/>
    <property type="project" value="UniProtKB-EC"/>
</dbReference>
<dbReference type="Pfam" id="PF00940">
    <property type="entry name" value="RNA_pol"/>
    <property type="match status" value="1"/>
</dbReference>
<proteinExistence type="inferred from homology"/>
<dbReference type="SMART" id="SM00248">
    <property type="entry name" value="ANK"/>
    <property type="match status" value="9"/>
</dbReference>
<dbReference type="Gene3D" id="1.25.40.10">
    <property type="entry name" value="Tetratricopeptide repeat domain"/>
    <property type="match status" value="1"/>
</dbReference>
<dbReference type="Pfam" id="PF12796">
    <property type="entry name" value="Ank_2"/>
    <property type="match status" value="2"/>
</dbReference>
<evidence type="ECO:0000256" key="2">
    <source>
        <dbReference type="ARBA" id="ARBA00012418"/>
    </source>
</evidence>
<protein>
    <recommendedName>
        <fullName evidence="2">DNA-directed RNA polymerase</fullName>
        <ecNumber evidence="2">2.7.7.6</ecNumber>
    </recommendedName>
</protein>
<dbReference type="InterPro" id="IPR002885">
    <property type="entry name" value="PPR_rpt"/>
</dbReference>
<dbReference type="PROSITE" id="PS00489">
    <property type="entry name" value="RNA_POL_PHAGE_2"/>
    <property type="match status" value="1"/>
</dbReference>
<keyword evidence="3" id="KW-0240">DNA-directed RNA polymerase</keyword>
<feature type="domain" description="DNA-directed RNA polymerase N-terminal" evidence="12">
    <location>
        <begin position="901"/>
        <end position="1210"/>
    </location>
</feature>
<evidence type="ECO:0000256" key="3">
    <source>
        <dbReference type="ARBA" id="ARBA00022478"/>
    </source>
</evidence>
<evidence type="ECO:0000256" key="5">
    <source>
        <dbReference type="ARBA" id="ARBA00022695"/>
    </source>
</evidence>
<feature type="region of interest" description="Disordered" evidence="11">
    <location>
        <begin position="452"/>
        <end position="483"/>
    </location>
</feature>
<dbReference type="SUPFAM" id="SSF48403">
    <property type="entry name" value="Ankyrin repeat"/>
    <property type="match status" value="1"/>
</dbReference>
<keyword evidence="14" id="KW-1185">Reference proteome</keyword>
<dbReference type="SMART" id="SM01311">
    <property type="entry name" value="RPOL_N"/>
    <property type="match status" value="1"/>
</dbReference>
<feature type="compositionally biased region" description="Polar residues" evidence="11">
    <location>
        <begin position="568"/>
        <end position="578"/>
    </location>
</feature>
<comment type="similarity">
    <text evidence="1">Belongs to the phage and mitochondrial RNA polymerase family.</text>
</comment>
<feature type="compositionally biased region" description="Basic residues" evidence="11">
    <location>
        <begin position="589"/>
        <end position="601"/>
    </location>
</feature>
<dbReference type="InterPro" id="IPR002110">
    <property type="entry name" value="Ankyrin_rpt"/>
</dbReference>
<evidence type="ECO:0000256" key="4">
    <source>
        <dbReference type="ARBA" id="ARBA00022679"/>
    </source>
</evidence>
<evidence type="ECO:0000256" key="9">
    <source>
        <dbReference type="PROSITE-ProRule" id="PRU00023"/>
    </source>
</evidence>
<keyword evidence="4" id="KW-0808">Transferase</keyword>
<dbReference type="PANTHER" id="PTHR10102">
    <property type="entry name" value="DNA-DIRECTED RNA POLYMERASE, MITOCHONDRIAL"/>
    <property type="match status" value="1"/>
</dbReference>